<proteinExistence type="predicted"/>
<reference evidence="2 3" key="1">
    <citation type="submission" date="2024-07" db="EMBL/GenBank/DDBJ databases">
        <title>Section-level genome sequencing and comparative genomics of Aspergillus sections Usti and Cavernicolus.</title>
        <authorList>
            <consortium name="Lawrence Berkeley National Laboratory"/>
            <person name="Nybo J.L."/>
            <person name="Vesth T.C."/>
            <person name="Theobald S."/>
            <person name="Frisvad J.C."/>
            <person name="Larsen T.O."/>
            <person name="Kjaerboelling I."/>
            <person name="Rothschild-Mancinelli K."/>
            <person name="Lyhne E.K."/>
            <person name="Kogle M.E."/>
            <person name="Barry K."/>
            <person name="Clum A."/>
            <person name="Na H."/>
            <person name="Ledsgaard L."/>
            <person name="Lin J."/>
            <person name="Lipzen A."/>
            <person name="Kuo A."/>
            <person name="Riley R."/>
            <person name="Mondo S."/>
            <person name="LaButti K."/>
            <person name="Haridas S."/>
            <person name="Pangalinan J."/>
            <person name="Salamov A.A."/>
            <person name="Simmons B.A."/>
            <person name="Magnuson J.K."/>
            <person name="Chen J."/>
            <person name="Drula E."/>
            <person name="Henrissat B."/>
            <person name="Wiebenga A."/>
            <person name="Lubbers R.J."/>
            <person name="Gomes A.C."/>
            <person name="Makela M.R."/>
            <person name="Stajich J."/>
            <person name="Grigoriev I.V."/>
            <person name="Mortensen U.H."/>
            <person name="De vries R.P."/>
            <person name="Baker S.E."/>
            <person name="Andersen M.R."/>
        </authorList>
    </citation>
    <scope>NUCLEOTIDE SEQUENCE [LARGE SCALE GENOMIC DNA]</scope>
    <source>
        <strain evidence="2 3">CBS 600.67</strain>
    </source>
</reference>
<dbReference type="EMBL" id="JBFXLS010000029">
    <property type="protein sequence ID" value="KAL2826651.1"/>
    <property type="molecule type" value="Genomic_DNA"/>
</dbReference>
<organism evidence="2 3">
    <name type="scientific">Aspergillus cavernicola</name>
    <dbReference type="NCBI Taxonomy" id="176166"/>
    <lineage>
        <taxon>Eukaryota</taxon>
        <taxon>Fungi</taxon>
        <taxon>Dikarya</taxon>
        <taxon>Ascomycota</taxon>
        <taxon>Pezizomycotina</taxon>
        <taxon>Eurotiomycetes</taxon>
        <taxon>Eurotiomycetidae</taxon>
        <taxon>Eurotiales</taxon>
        <taxon>Aspergillaceae</taxon>
        <taxon>Aspergillus</taxon>
        <taxon>Aspergillus subgen. Nidulantes</taxon>
    </lineage>
</organism>
<sequence length="168" mass="18563">MCKFQDPEHHEREMDISRLPNGQLADLLAFEAQHAPGQPQNPQRIPYERGRPQPPPGVATDGPRPGTIAPGFARNTHGQFYETSGTVSEVLRLYWMIMVEPIDQLFIGFRSATYEDLSTWAASRGPRAVPPIRGQARGFWLNPAAGGVLMIGEGRVTSVEDNTVTLVQ</sequence>
<dbReference type="Proteomes" id="UP001610335">
    <property type="component" value="Unassembled WGS sequence"/>
</dbReference>
<name>A0ABR4IFV8_9EURO</name>
<comment type="caution">
    <text evidence="2">The sequence shown here is derived from an EMBL/GenBank/DDBJ whole genome shotgun (WGS) entry which is preliminary data.</text>
</comment>
<gene>
    <name evidence="2" type="ORF">BDW59DRAFT_160842</name>
</gene>
<evidence type="ECO:0000256" key="1">
    <source>
        <dbReference type="SAM" id="MobiDB-lite"/>
    </source>
</evidence>
<evidence type="ECO:0000313" key="3">
    <source>
        <dbReference type="Proteomes" id="UP001610335"/>
    </source>
</evidence>
<accession>A0ABR4IFV8</accession>
<protein>
    <submittedName>
        <fullName evidence="2">Uncharacterized protein</fullName>
    </submittedName>
</protein>
<feature type="region of interest" description="Disordered" evidence="1">
    <location>
        <begin position="30"/>
        <end position="68"/>
    </location>
</feature>
<keyword evidence="3" id="KW-1185">Reference proteome</keyword>
<evidence type="ECO:0000313" key="2">
    <source>
        <dbReference type="EMBL" id="KAL2826651.1"/>
    </source>
</evidence>